<evidence type="ECO:0008006" key="3">
    <source>
        <dbReference type="Google" id="ProtNLM"/>
    </source>
</evidence>
<protein>
    <recommendedName>
        <fullName evidence="3">Metallo-beta-lactamase domain-containing protein</fullName>
    </recommendedName>
</protein>
<dbReference type="Gene3D" id="3.60.15.10">
    <property type="entry name" value="Ribonuclease Z/Hydroxyacylglutathione hydrolase-like"/>
    <property type="match status" value="1"/>
</dbReference>
<gene>
    <name evidence="1" type="ORF">BDZ31_004843</name>
</gene>
<dbReference type="EMBL" id="JACHNU010000013">
    <property type="protein sequence ID" value="MBB4665221.1"/>
    <property type="molecule type" value="Genomic_DNA"/>
</dbReference>
<evidence type="ECO:0000313" key="1">
    <source>
        <dbReference type="EMBL" id="MBB4665221.1"/>
    </source>
</evidence>
<dbReference type="Proteomes" id="UP000585272">
    <property type="component" value="Unassembled WGS sequence"/>
</dbReference>
<sequence>MDEIYPGLRSWTAIRETIGQPVHSAYAVEARTLIDPMVPPEGLAVFGGELPAPERIVLTNRHHRRHSARYVERFHCEVLANERGLFDLLDGPVRVTGFSPGDEVAPGVVAHEVGVLCPDESAVHVAAGRGALAVADGVIRAHDDGELAFVSDRLLGDDPERIKQGLASAYRRLCDELEFDALLLAHGAPIPTGGRDALRTFADGVLAATG</sequence>
<dbReference type="InterPro" id="IPR036866">
    <property type="entry name" value="RibonucZ/Hydroxyglut_hydro"/>
</dbReference>
<dbReference type="SUPFAM" id="SSF56281">
    <property type="entry name" value="Metallo-hydrolase/oxidoreductase"/>
    <property type="match status" value="1"/>
</dbReference>
<name>A0A840ILT7_9ACTN</name>
<comment type="caution">
    <text evidence="1">The sequence shown here is derived from an EMBL/GenBank/DDBJ whole genome shotgun (WGS) entry which is preliminary data.</text>
</comment>
<organism evidence="1 2">
    <name type="scientific">Conexibacter arvalis</name>
    <dbReference type="NCBI Taxonomy" id="912552"/>
    <lineage>
        <taxon>Bacteria</taxon>
        <taxon>Bacillati</taxon>
        <taxon>Actinomycetota</taxon>
        <taxon>Thermoleophilia</taxon>
        <taxon>Solirubrobacterales</taxon>
        <taxon>Conexibacteraceae</taxon>
        <taxon>Conexibacter</taxon>
    </lineage>
</organism>
<proteinExistence type="predicted"/>
<keyword evidence="2" id="KW-1185">Reference proteome</keyword>
<reference evidence="1 2" key="1">
    <citation type="submission" date="2020-08" db="EMBL/GenBank/DDBJ databases">
        <title>Genomic Encyclopedia of Archaeal and Bacterial Type Strains, Phase II (KMG-II): from individual species to whole genera.</title>
        <authorList>
            <person name="Goeker M."/>
        </authorList>
    </citation>
    <scope>NUCLEOTIDE SEQUENCE [LARGE SCALE GENOMIC DNA]</scope>
    <source>
        <strain evidence="1 2">DSM 23288</strain>
    </source>
</reference>
<accession>A0A840ILT7</accession>
<dbReference type="AlphaFoldDB" id="A0A840ILT7"/>
<dbReference type="RefSeq" id="WP_183345964.1">
    <property type="nucleotide sequence ID" value="NZ_JACHNU010000013.1"/>
</dbReference>
<evidence type="ECO:0000313" key="2">
    <source>
        <dbReference type="Proteomes" id="UP000585272"/>
    </source>
</evidence>